<dbReference type="RefSeq" id="WP_101898446.1">
    <property type="nucleotide sequence ID" value="NZ_CP025491.2"/>
</dbReference>
<gene>
    <name evidence="1" type="ORF">CAB17_00145</name>
</gene>
<sequence length="173" mass="20004">MLEKKESWPIESRLINMVRGKFIDAFKPRAVNPSDFNANIACLKKLAQAYYAMSTVMLPYVEKQPDTEPGLISAFFKDSSKEKSLKKRRIVETAKRQMMEEVDPVIMAEMAKEPRIIGLNYYETGQFYQITFSDNYKLCLYNLEPDTLAQAKEIFLDKMERLTVANSNPLLLN</sequence>
<reference evidence="1 2" key="1">
    <citation type="submission" date="2017-12" db="EMBL/GenBank/DDBJ databases">
        <title>Legionella sainthelensi LA01-117, whole genome sequence of a clinical isolate from New Zealand.</title>
        <authorList>
            <person name="Cree S.L."/>
            <person name="Slow S."/>
            <person name="Kennedy M.A."/>
            <person name="Murdoch D.R."/>
            <person name="Biggs P.J."/>
            <person name="Anderson T."/>
        </authorList>
    </citation>
    <scope>NUCLEOTIDE SEQUENCE [LARGE SCALE GENOMIC DNA]</scope>
    <source>
        <strain evidence="1 2">LA01-117</strain>
    </source>
</reference>
<accession>A0A2H5FGF4</accession>
<dbReference type="AlphaFoldDB" id="A0A2H5FGF4"/>
<proteinExistence type="predicted"/>
<organism evidence="1 2">
    <name type="scientific">Legionella sainthelensi</name>
    <dbReference type="NCBI Taxonomy" id="28087"/>
    <lineage>
        <taxon>Bacteria</taxon>
        <taxon>Pseudomonadati</taxon>
        <taxon>Pseudomonadota</taxon>
        <taxon>Gammaproteobacteria</taxon>
        <taxon>Legionellales</taxon>
        <taxon>Legionellaceae</taxon>
        <taxon>Legionella</taxon>
    </lineage>
</organism>
<evidence type="ECO:0000313" key="2">
    <source>
        <dbReference type="Proteomes" id="UP000234343"/>
    </source>
</evidence>
<dbReference type="EMBL" id="CP025491">
    <property type="protein sequence ID" value="AUH70634.1"/>
    <property type="molecule type" value="Genomic_DNA"/>
</dbReference>
<dbReference type="KEGG" id="lsh:CAB17_00145"/>
<dbReference type="Proteomes" id="UP000234343">
    <property type="component" value="Chromosome"/>
</dbReference>
<keyword evidence="2" id="KW-1185">Reference proteome</keyword>
<name>A0A2H5FGF4_9GAMM</name>
<evidence type="ECO:0000313" key="1">
    <source>
        <dbReference type="EMBL" id="AUH70634.1"/>
    </source>
</evidence>
<protein>
    <submittedName>
        <fullName evidence="1">Uncharacterized protein</fullName>
    </submittedName>
</protein>